<dbReference type="InterPro" id="IPR000463">
    <property type="entry name" value="Fatty_acid-bd"/>
</dbReference>
<name>A0A9Q0DFF7_9TELE</name>
<dbReference type="PROSITE" id="PS00214">
    <property type="entry name" value="FABP"/>
    <property type="match status" value="1"/>
</dbReference>
<evidence type="ECO:0000313" key="2">
    <source>
        <dbReference type="EMBL" id="KAJ3586666.1"/>
    </source>
</evidence>
<dbReference type="GO" id="GO:0008289">
    <property type="term" value="F:lipid binding"/>
    <property type="evidence" value="ECO:0007669"/>
    <property type="project" value="InterPro"/>
</dbReference>
<feature type="domain" description="Cytosolic fatty-acid binding proteins" evidence="1">
    <location>
        <begin position="7"/>
        <end position="24"/>
    </location>
</feature>
<dbReference type="AlphaFoldDB" id="A0A9Q0DFF7"/>
<dbReference type="EMBL" id="JANIIK010000117">
    <property type="protein sequence ID" value="KAJ3586666.1"/>
    <property type="molecule type" value="Genomic_DNA"/>
</dbReference>
<keyword evidence="3" id="KW-1185">Reference proteome</keyword>
<reference evidence="2" key="1">
    <citation type="submission" date="2022-07" db="EMBL/GenBank/DDBJ databases">
        <title>Chromosome-level genome of Muraenolepis orangiensis.</title>
        <authorList>
            <person name="Kim J."/>
        </authorList>
    </citation>
    <scope>NUCLEOTIDE SEQUENCE</scope>
    <source>
        <strain evidence="2">KU_S4_2022</strain>
        <tissue evidence="2">Muscle</tissue>
    </source>
</reference>
<sequence length="67" mass="7443">MTASLCGTWDMVSNVNFDGYMVALGISPALRKTAAKLKQKKVIKKQGDDLYCEGQVCRQVFKRKESG</sequence>
<dbReference type="Gene3D" id="2.40.128.20">
    <property type="match status" value="1"/>
</dbReference>
<accession>A0A9Q0DFF7</accession>
<comment type="caution">
    <text evidence="2">The sequence shown here is derived from an EMBL/GenBank/DDBJ whole genome shotgun (WGS) entry which is preliminary data.</text>
</comment>
<proteinExistence type="predicted"/>
<gene>
    <name evidence="2" type="ORF">NHX12_013062</name>
</gene>
<dbReference type="Proteomes" id="UP001148018">
    <property type="component" value="Unassembled WGS sequence"/>
</dbReference>
<dbReference type="InterPro" id="IPR012674">
    <property type="entry name" value="Calycin"/>
</dbReference>
<dbReference type="InterPro" id="IPR000566">
    <property type="entry name" value="Lipocln_cytosolic_FA-bd_dom"/>
</dbReference>
<evidence type="ECO:0000259" key="1">
    <source>
        <dbReference type="PROSITE" id="PS00214"/>
    </source>
</evidence>
<dbReference type="SUPFAM" id="SSF50814">
    <property type="entry name" value="Lipocalins"/>
    <property type="match status" value="1"/>
</dbReference>
<dbReference type="OrthoDB" id="354351at2759"/>
<organism evidence="2 3">
    <name type="scientific">Muraenolepis orangiensis</name>
    <name type="common">Patagonian moray cod</name>
    <dbReference type="NCBI Taxonomy" id="630683"/>
    <lineage>
        <taxon>Eukaryota</taxon>
        <taxon>Metazoa</taxon>
        <taxon>Chordata</taxon>
        <taxon>Craniata</taxon>
        <taxon>Vertebrata</taxon>
        <taxon>Euteleostomi</taxon>
        <taxon>Actinopterygii</taxon>
        <taxon>Neopterygii</taxon>
        <taxon>Teleostei</taxon>
        <taxon>Neoteleostei</taxon>
        <taxon>Acanthomorphata</taxon>
        <taxon>Zeiogadaria</taxon>
        <taxon>Gadariae</taxon>
        <taxon>Gadiformes</taxon>
        <taxon>Muraenolepidoidei</taxon>
        <taxon>Muraenolepididae</taxon>
        <taxon>Muraenolepis</taxon>
    </lineage>
</organism>
<dbReference type="Pfam" id="PF00061">
    <property type="entry name" value="Lipocalin"/>
    <property type="match status" value="1"/>
</dbReference>
<evidence type="ECO:0000313" key="3">
    <source>
        <dbReference type="Proteomes" id="UP001148018"/>
    </source>
</evidence>
<protein>
    <recommendedName>
        <fullName evidence="1">Cytosolic fatty-acid binding proteins domain-containing protein</fullName>
    </recommendedName>
</protein>